<dbReference type="EMBL" id="MLGG01000046">
    <property type="protein sequence ID" value="KAK1451735.1"/>
    <property type="molecule type" value="Genomic_DNA"/>
</dbReference>
<evidence type="ECO:0000313" key="3">
    <source>
        <dbReference type="Proteomes" id="UP001239795"/>
    </source>
</evidence>
<accession>A0AAI9XKW6</accession>
<dbReference type="AlphaFoldDB" id="A0AAI9XKW6"/>
<keyword evidence="3" id="KW-1185">Reference proteome</keyword>
<dbReference type="GO" id="GO:0000408">
    <property type="term" value="C:EKC/KEOPS complex"/>
    <property type="evidence" value="ECO:0007669"/>
    <property type="project" value="TreeGrafter"/>
</dbReference>
<reference evidence="2 3" key="1">
    <citation type="submission" date="2016-10" db="EMBL/GenBank/DDBJ databases">
        <title>The genome sequence of Colletotrichum fioriniae PJ7.</title>
        <authorList>
            <person name="Baroncelli R."/>
        </authorList>
    </citation>
    <scope>NUCLEOTIDE SEQUENCE [LARGE SCALE GENOMIC DNA]</scope>
    <source>
        <strain evidence="2">Col 31</strain>
    </source>
</reference>
<evidence type="ECO:0000313" key="2">
    <source>
        <dbReference type="EMBL" id="KAK1451735.1"/>
    </source>
</evidence>
<dbReference type="Pfam" id="PF09341">
    <property type="entry name" value="Pcc1"/>
    <property type="match status" value="1"/>
</dbReference>
<dbReference type="PANTHER" id="PTHR31283:SF5">
    <property type="entry name" value="EKC_KEOPS COMPLEX SUBUNIT LAGE3"/>
    <property type="match status" value="1"/>
</dbReference>
<evidence type="ECO:0008006" key="4">
    <source>
        <dbReference type="Google" id="ProtNLM"/>
    </source>
</evidence>
<dbReference type="PANTHER" id="PTHR31283">
    <property type="entry name" value="EKC/KEOPS COMPLEX SUBUNIT PCC1 FAMILY MEMBER"/>
    <property type="match status" value="1"/>
</dbReference>
<gene>
    <name evidence="2" type="ORF">CMEL01_06309</name>
</gene>
<sequence length="199" mass="21893">METSPWNGGALCSLLRSHTILTFLGPSKVCAHLMFPSRCPAHCLVSSRYASSTYNSLPDYLYLDFTPPPPSTSHLQAQNSQRRESPTMAVHNTIDQEFPCSLTINVPFPTPRLATVAHKALAVDQELSPLVRRTFSIDSDSPSDAGADAASVLRVHYKATTNRMLRVAVNGLMESLNLVVEVMEELDVDVLEHNRVSSQ</sequence>
<organism evidence="2 3">
    <name type="scientific">Colletotrichum melonis</name>
    <dbReference type="NCBI Taxonomy" id="1209925"/>
    <lineage>
        <taxon>Eukaryota</taxon>
        <taxon>Fungi</taxon>
        <taxon>Dikarya</taxon>
        <taxon>Ascomycota</taxon>
        <taxon>Pezizomycotina</taxon>
        <taxon>Sordariomycetes</taxon>
        <taxon>Hypocreomycetidae</taxon>
        <taxon>Glomerellales</taxon>
        <taxon>Glomerellaceae</taxon>
        <taxon>Colletotrichum</taxon>
        <taxon>Colletotrichum acutatum species complex</taxon>
    </lineage>
</organism>
<dbReference type="Gene3D" id="3.30.310.50">
    <property type="entry name" value="Alpha-D-phosphohexomutase, C-terminal domain"/>
    <property type="match status" value="1"/>
</dbReference>
<dbReference type="GO" id="GO:0070525">
    <property type="term" value="P:tRNA threonylcarbamoyladenosine metabolic process"/>
    <property type="evidence" value="ECO:0007669"/>
    <property type="project" value="TreeGrafter"/>
</dbReference>
<dbReference type="InterPro" id="IPR015419">
    <property type="entry name" value="CTAG/Pcc1"/>
</dbReference>
<dbReference type="FunFam" id="3.30.310.50:FF:000011">
    <property type="entry name" value="Transcription factor Pcc1"/>
    <property type="match status" value="1"/>
</dbReference>
<proteinExistence type="inferred from homology"/>
<protein>
    <recommendedName>
        <fullName evidence="4">Transcription factor Pcc1</fullName>
    </recommendedName>
</protein>
<comment type="caution">
    <text evidence="2">The sequence shown here is derived from an EMBL/GenBank/DDBJ whole genome shotgun (WGS) entry which is preliminary data.</text>
</comment>
<comment type="similarity">
    <text evidence="1">Belongs to the CTAG/PCC1 family.</text>
</comment>
<evidence type="ECO:0000256" key="1">
    <source>
        <dbReference type="ARBA" id="ARBA00007073"/>
    </source>
</evidence>
<dbReference type="Proteomes" id="UP001239795">
    <property type="component" value="Unassembled WGS sequence"/>
</dbReference>
<name>A0AAI9XKW6_9PEZI</name>